<evidence type="ECO:0000256" key="2">
    <source>
        <dbReference type="ARBA" id="ARBA00012379"/>
    </source>
</evidence>
<evidence type="ECO:0000313" key="8">
    <source>
        <dbReference type="Proteomes" id="UP000318102"/>
    </source>
</evidence>
<gene>
    <name evidence="7" type="ORF">FPZ44_23865</name>
</gene>
<evidence type="ECO:0000259" key="6">
    <source>
        <dbReference type="Pfam" id="PF00692"/>
    </source>
</evidence>
<dbReference type="PANTHER" id="PTHR11241">
    <property type="entry name" value="DEOXYURIDINE 5'-TRIPHOSPHATE NUCLEOTIDOHYDROLASE"/>
    <property type="match status" value="1"/>
</dbReference>
<dbReference type="GO" id="GO:0006226">
    <property type="term" value="P:dUMP biosynthetic process"/>
    <property type="evidence" value="ECO:0007669"/>
    <property type="project" value="InterPro"/>
</dbReference>
<sequence length="213" mass="23283">MNIKPDENIYEAIVEIKTEEQGTSRLKVNLWEIDKNKKSQFKGKPKVAATAKKPTILFAKVTEDAIIPSKAEENAGYDIYANFEQEFLTFAPHETKLVPTGIASSVTKDYALIGKERGLTGSKGMALRAGVVDSGYRGEIFIGLTNENDKTLVIAKNPDLFDAEKNIIYPYTKAIAQLLLVPVIDAKVKEIALEALRAIPSVRGQGKIGSSGK</sequence>
<proteinExistence type="inferred from homology"/>
<comment type="catalytic activity">
    <reaction evidence="5">
        <text>dUTP + H2O = dUMP + diphosphate + H(+)</text>
        <dbReference type="Rhea" id="RHEA:10248"/>
        <dbReference type="ChEBI" id="CHEBI:15377"/>
        <dbReference type="ChEBI" id="CHEBI:15378"/>
        <dbReference type="ChEBI" id="CHEBI:33019"/>
        <dbReference type="ChEBI" id="CHEBI:61555"/>
        <dbReference type="ChEBI" id="CHEBI:246422"/>
        <dbReference type="EC" id="3.6.1.23"/>
    </reaction>
</comment>
<dbReference type="AlphaFoldDB" id="A0A559IEN4"/>
<comment type="caution">
    <text evidence="7">The sequence shown here is derived from an EMBL/GenBank/DDBJ whole genome shotgun (WGS) entry which is preliminary data.</text>
</comment>
<dbReference type="InterPro" id="IPR008181">
    <property type="entry name" value="dUTPase"/>
</dbReference>
<organism evidence="7 8">
    <name type="scientific">Paenibacillus agilis</name>
    <dbReference type="NCBI Taxonomy" id="3020863"/>
    <lineage>
        <taxon>Bacteria</taxon>
        <taxon>Bacillati</taxon>
        <taxon>Bacillota</taxon>
        <taxon>Bacilli</taxon>
        <taxon>Bacillales</taxon>
        <taxon>Paenibacillaceae</taxon>
        <taxon>Paenibacillus</taxon>
    </lineage>
</organism>
<dbReference type="GO" id="GO:0046081">
    <property type="term" value="P:dUTP catabolic process"/>
    <property type="evidence" value="ECO:0007669"/>
    <property type="project" value="InterPro"/>
</dbReference>
<dbReference type="InterPro" id="IPR033704">
    <property type="entry name" value="dUTPase_trimeric"/>
</dbReference>
<dbReference type="Gene3D" id="2.70.40.10">
    <property type="match status" value="1"/>
</dbReference>
<dbReference type="OrthoDB" id="9809956at2"/>
<dbReference type="Proteomes" id="UP000318102">
    <property type="component" value="Unassembled WGS sequence"/>
</dbReference>
<dbReference type="InterPro" id="IPR036157">
    <property type="entry name" value="dUTPase-like_sf"/>
</dbReference>
<accession>A0A559IEN4</accession>
<keyword evidence="8" id="KW-1185">Reference proteome</keyword>
<dbReference type="EC" id="3.6.1.23" evidence="2"/>
<keyword evidence="4" id="KW-0546">Nucleotide metabolism</keyword>
<keyword evidence="3" id="KW-0378">Hydrolase</keyword>
<dbReference type="InterPro" id="IPR029054">
    <property type="entry name" value="dUTPase-like"/>
</dbReference>
<evidence type="ECO:0000313" key="7">
    <source>
        <dbReference type="EMBL" id="TVX86112.1"/>
    </source>
</evidence>
<dbReference type="PANTHER" id="PTHR11241:SF0">
    <property type="entry name" value="DEOXYURIDINE 5'-TRIPHOSPHATE NUCLEOTIDOHYDROLASE"/>
    <property type="match status" value="1"/>
</dbReference>
<dbReference type="GO" id="GO:0004170">
    <property type="term" value="F:dUTP diphosphatase activity"/>
    <property type="evidence" value="ECO:0007669"/>
    <property type="project" value="UniProtKB-EC"/>
</dbReference>
<feature type="domain" description="dUTPase-like" evidence="6">
    <location>
        <begin position="65"/>
        <end position="156"/>
    </location>
</feature>
<evidence type="ECO:0000256" key="3">
    <source>
        <dbReference type="ARBA" id="ARBA00022801"/>
    </source>
</evidence>
<dbReference type="SUPFAM" id="SSF51283">
    <property type="entry name" value="dUTPase-like"/>
    <property type="match status" value="1"/>
</dbReference>
<protein>
    <recommendedName>
        <fullName evidence="2">dUTP diphosphatase</fullName>
        <ecNumber evidence="2">3.6.1.23</ecNumber>
    </recommendedName>
</protein>
<name>A0A559IEN4_9BACL</name>
<dbReference type="EMBL" id="VNJK01000006">
    <property type="protein sequence ID" value="TVX86112.1"/>
    <property type="molecule type" value="Genomic_DNA"/>
</dbReference>
<dbReference type="GO" id="GO:0000287">
    <property type="term" value="F:magnesium ion binding"/>
    <property type="evidence" value="ECO:0007669"/>
    <property type="project" value="InterPro"/>
</dbReference>
<reference evidence="7 8" key="1">
    <citation type="submission" date="2019-07" db="EMBL/GenBank/DDBJ databases">
        <authorList>
            <person name="Kim J."/>
        </authorList>
    </citation>
    <scope>NUCLEOTIDE SEQUENCE [LARGE SCALE GENOMIC DNA]</scope>
    <source>
        <strain evidence="7 8">N4</strain>
    </source>
</reference>
<dbReference type="CDD" id="cd07557">
    <property type="entry name" value="trimeric_dUTPase"/>
    <property type="match status" value="1"/>
</dbReference>
<evidence type="ECO:0000256" key="5">
    <source>
        <dbReference type="ARBA" id="ARBA00047686"/>
    </source>
</evidence>
<dbReference type="Pfam" id="PF00692">
    <property type="entry name" value="dUTPase"/>
    <property type="match status" value="1"/>
</dbReference>
<comment type="similarity">
    <text evidence="1">Belongs to the dUTPase family.</text>
</comment>
<evidence type="ECO:0000256" key="4">
    <source>
        <dbReference type="ARBA" id="ARBA00023080"/>
    </source>
</evidence>
<evidence type="ECO:0000256" key="1">
    <source>
        <dbReference type="ARBA" id="ARBA00006581"/>
    </source>
</evidence>